<dbReference type="SMART" id="SM00382">
    <property type="entry name" value="AAA"/>
    <property type="match status" value="1"/>
</dbReference>
<dbReference type="PANTHER" id="PTHR43553:SF27">
    <property type="entry name" value="ENERGY-COUPLING FACTOR TRANSPORTER ATP-BINDING PROTEIN ECFA2"/>
    <property type="match status" value="1"/>
</dbReference>
<dbReference type="GO" id="GO:0016887">
    <property type="term" value="F:ATP hydrolysis activity"/>
    <property type="evidence" value="ECO:0007669"/>
    <property type="project" value="InterPro"/>
</dbReference>
<dbReference type="InterPro" id="IPR003593">
    <property type="entry name" value="AAA+_ATPase"/>
</dbReference>
<sequence length="277" mass="31561">MKEIYKLIDVSYRYPNGVLALDNVNLSVYKNEIVAILGPNGAGKTTLLKILDGLVFPDKGEVYFEGRRLTDEILTNKELIMEFRRKVGFVFQNPDVMLFNPTVWDEVAFSPLHLYSKEKALEVTDKVLEDMKIYHLKDRHPYNLSGGEKKKVSISCILSVEPEVILMDEPTSALDPKSRIEVIKLIKSFKENGKTVILITHDVNITSLADRCYVLNKKIIFEGTPKELFSLDLDKLNLDVPDVSKLFIRLRNMGYNVGDIPLTINEAVDLLLKMLKN</sequence>
<dbReference type="FunFam" id="3.40.50.300:FF:000224">
    <property type="entry name" value="Energy-coupling factor transporter ATP-binding protein EcfA"/>
    <property type="match status" value="1"/>
</dbReference>
<dbReference type="RefSeq" id="WP_007043833.1">
    <property type="nucleotide sequence ID" value="NZ_AGJL01000006.1"/>
</dbReference>
<evidence type="ECO:0000256" key="8">
    <source>
        <dbReference type="ARBA" id="ARBA00023136"/>
    </source>
</evidence>
<comment type="similarity">
    <text evidence="2">Belongs to the ABC transporter superfamily.</text>
</comment>
<accession>H1KX64</accession>
<evidence type="ECO:0000256" key="5">
    <source>
        <dbReference type="ARBA" id="ARBA00022741"/>
    </source>
</evidence>
<keyword evidence="6" id="KW-0067">ATP-binding</keyword>
<dbReference type="PROSITE" id="PS50893">
    <property type="entry name" value="ABC_TRANSPORTER_2"/>
    <property type="match status" value="1"/>
</dbReference>
<keyword evidence="4" id="KW-1003">Cell membrane</keyword>
<gene>
    <name evidence="11" type="ORF">MetfoDRAFT_0387</name>
</gene>
<keyword evidence="3" id="KW-0813">Transport</keyword>
<comment type="function">
    <text evidence="9">Probably part of an ABC transporter complex. Responsible for energy coupling to the transport system.</text>
</comment>
<organism evidence="11 12">
    <name type="scientific">Methanotorris formicicus Mc-S-70</name>
    <dbReference type="NCBI Taxonomy" id="647171"/>
    <lineage>
        <taxon>Archaea</taxon>
        <taxon>Methanobacteriati</taxon>
        <taxon>Methanobacteriota</taxon>
        <taxon>Methanomada group</taxon>
        <taxon>Methanococci</taxon>
        <taxon>Methanococcales</taxon>
        <taxon>Methanocaldococcaceae</taxon>
        <taxon>Methanotorris</taxon>
    </lineage>
</organism>
<dbReference type="InterPro" id="IPR050095">
    <property type="entry name" value="ECF_ABC_transporter_ATP-bd"/>
</dbReference>
<dbReference type="SUPFAM" id="SSF52540">
    <property type="entry name" value="P-loop containing nucleoside triphosphate hydrolases"/>
    <property type="match status" value="1"/>
</dbReference>
<protein>
    <submittedName>
        <fullName evidence="11">ABC transporter related protein</fullName>
    </submittedName>
</protein>
<dbReference type="Pfam" id="PF00005">
    <property type="entry name" value="ABC_tran"/>
    <property type="match status" value="1"/>
</dbReference>
<dbReference type="InterPro" id="IPR017871">
    <property type="entry name" value="ABC_transporter-like_CS"/>
</dbReference>
<dbReference type="InterPro" id="IPR027417">
    <property type="entry name" value="P-loop_NTPase"/>
</dbReference>
<dbReference type="AlphaFoldDB" id="H1KX64"/>
<dbReference type="Gene3D" id="3.40.50.300">
    <property type="entry name" value="P-loop containing nucleotide triphosphate hydrolases"/>
    <property type="match status" value="1"/>
</dbReference>
<evidence type="ECO:0000313" key="11">
    <source>
        <dbReference type="EMBL" id="EHP88589.1"/>
    </source>
</evidence>
<evidence type="ECO:0000256" key="9">
    <source>
        <dbReference type="ARBA" id="ARBA00025157"/>
    </source>
</evidence>
<evidence type="ECO:0000259" key="10">
    <source>
        <dbReference type="PROSITE" id="PS50893"/>
    </source>
</evidence>
<dbReference type="GO" id="GO:0042626">
    <property type="term" value="F:ATPase-coupled transmembrane transporter activity"/>
    <property type="evidence" value="ECO:0007669"/>
    <property type="project" value="TreeGrafter"/>
</dbReference>
<reference evidence="11 12" key="1">
    <citation type="submission" date="2011-09" db="EMBL/GenBank/DDBJ databases">
        <title>The draft genome of Methanotorris formicicus Mc-S-70.</title>
        <authorList>
            <consortium name="US DOE Joint Genome Institute (JGI-PGF)"/>
            <person name="Lucas S."/>
            <person name="Han J."/>
            <person name="Lapidus A."/>
            <person name="Cheng J.-F."/>
            <person name="Goodwin L."/>
            <person name="Pitluck S."/>
            <person name="Peters L."/>
            <person name="Land M.L."/>
            <person name="Hauser L."/>
            <person name="Sieprawska-Lupa M."/>
            <person name="Takai K."/>
            <person name="Miyazaki J."/>
            <person name="Whitman W."/>
            <person name="Woyke T.J."/>
        </authorList>
    </citation>
    <scope>NUCLEOTIDE SEQUENCE [LARGE SCALE GENOMIC DNA]</scope>
    <source>
        <strain evidence="11 12">Mc-S-70</strain>
    </source>
</reference>
<feature type="domain" description="ABC transporter" evidence="10">
    <location>
        <begin position="5"/>
        <end position="241"/>
    </location>
</feature>
<dbReference type="PANTHER" id="PTHR43553">
    <property type="entry name" value="HEAVY METAL TRANSPORTER"/>
    <property type="match status" value="1"/>
</dbReference>
<dbReference type="PROSITE" id="PS00211">
    <property type="entry name" value="ABC_TRANSPORTER_1"/>
    <property type="match status" value="1"/>
</dbReference>
<evidence type="ECO:0000256" key="4">
    <source>
        <dbReference type="ARBA" id="ARBA00022475"/>
    </source>
</evidence>
<keyword evidence="7" id="KW-1278">Translocase</keyword>
<dbReference type="GO" id="GO:0043190">
    <property type="term" value="C:ATP-binding cassette (ABC) transporter complex"/>
    <property type="evidence" value="ECO:0007669"/>
    <property type="project" value="TreeGrafter"/>
</dbReference>
<dbReference type="EMBL" id="AGJL01000006">
    <property type="protein sequence ID" value="EHP88589.1"/>
    <property type="molecule type" value="Genomic_DNA"/>
</dbReference>
<dbReference type="OrthoDB" id="18209at2157"/>
<evidence type="ECO:0000313" key="12">
    <source>
        <dbReference type="Proteomes" id="UP000003706"/>
    </source>
</evidence>
<dbReference type="InterPro" id="IPR003439">
    <property type="entry name" value="ABC_transporter-like_ATP-bd"/>
</dbReference>
<evidence type="ECO:0000256" key="1">
    <source>
        <dbReference type="ARBA" id="ARBA00004202"/>
    </source>
</evidence>
<evidence type="ECO:0000256" key="6">
    <source>
        <dbReference type="ARBA" id="ARBA00022840"/>
    </source>
</evidence>
<keyword evidence="8" id="KW-0472">Membrane</keyword>
<evidence type="ECO:0000256" key="3">
    <source>
        <dbReference type="ARBA" id="ARBA00022448"/>
    </source>
</evidence>
<keyword evidence="12" id="KW-1185">Reference proteome</keyword>
<dbReference type="STRING" id="647171.MetfoDRAFT_0387"/>
<comment type="caution">
    <text evidence="11">The sequence shown here is derived from an EMBL/GenBank/DDBJ whole genome shotgun (WGS) entry which is preliminary data.</text>
</comment>
<dbReference type="InterPro" id="IPR015856">
    <property type="entry name" value="ABC_transpr_CbiO/EcfA_su"/>
</dbReference>
<comment type="subcellular location">
    <subcellularLocation>
        <location evidence="1">Cell membrane</location>
        <topology evidence="1">Peripheral membrane protein</topology>
    </subcellularLocation>
</comment>
<name>H1KX64_9EURY</name>
<evidence type="ECO:0000256" key="2">
    <source>
        <dbReference type="ARBA" id="ARBA00005417"/>
    </source>
</evidence>
<dbReference type="GO" id="GO:0005524">
    <property type="term" value="F:ATP binding"/>
    <property type="evidence" value="ECO:0007669"/>
    <property type="project" value="UniProtKB-KW"/>
</dbReference>
<dbReference type="PATRIC" id="fig|647171.4.peg.381"/>
<dbReference type="CDD" id="cd03225">
    <property type="entry name" value="ABC_cobalt_CbiO_domain1"/>
    <property type="match status" value="1"/>
</dbReference>
<evidence type="ECO:0000256" key="7">
    <source>
        <dbReference type="ARBA" id="ARBA00022967"/>
    </source>
</evidence>
<keyword evidence="5" id="KW-0547">Nucleotide-binding</keyword>
<proteinExistence type="inferred from homology"/>
<dbReference type="Proteomes" id="UP000003706">
    <property type="component" value="Unassembled WGS sequence"/>
</dbReference>